<keyword evidence="4" id="KW-0808">Transferase</keyword>
<comment type="catalytic activity">
    <reaction evidence="9">
        <text>(sulfur carrier)-H + L-cysteine = (sulfur carrier)-SH + L-alanine</text>
        <dbReference type="Rhea" id="RHEA:43892"/>
        <dbReference type="Rhea" id="RHEA-COMP:14737"/>
        <dbReference type="Rhea" id="RHEA-COMP:14739"/>
        <dbReference type="ChEBI" id="CHEBI:29917"/>
        <dbReference type="ChEBI" id="CHEBI:35235"/>
        <dbReference type="ChEBI" id="CHEBI:57972"/>
        <dbReference type="ChEBI" id="CHEBI:64428"/>
        <dbReference type="EC" id="2.8.1.7"/>
    </reaction>
</comment>
<comment type="similarity">
    <text evidence="2">Belongs to the class-V pyridoxal-phosphate-dependent aminotransferase family. NifS/IscS subfamily.</text>
</comment>
<dbReference type="PANTHER" id="PTHR11601:SF34">
    <property type="entry name" value="CYSTEINE DESULFURASE"/>
    <property type="match status" value="1"/>
</dbReference>
<dbReference type="AlphaFoldDB" id="A0A1I6XY15"/>
<dbReference type="InterPro" id="IPR015424">
    <property type="entry name" value="PyrdxlP-dep_Trfase"/>
</dbReference>
<evidence type="ECO:0000256" key="7">
    <source>
        <dbReference type="ARBA" id="ARBA00023004"/>
    </source>
</evidence>
<dbReference type="Pfam" id="PF00266">
    <property type="entry name" value="Aminotran_5"/>
    <property type="match status" value="1"/>
</dbReference>
<organism evidence="12 13">
    <name type="scientific">Lishizhenia tianjinensis</name>
    <dbReference type="NCBI Taxonomy" id="477690"/>
    <lineage>
        <taxon>Bacteria</taxon>
        <taxon>Pseudomonadati</taxon>
        <taxon>Bacteroidota</taxon>
        <taxon>Flavobacteriia</taxon>
        <taxon>Flavobacteriales</taxon>
        <taxon>Crocinitomicaceae</taxon>
        <taxon>Lishizhenia</taxon>
    </lineage>
</organism>
<keyword evidence="13" id="KW-1185">Reference proteome</keyword>
<keyword evidence="6" id="KW-0663">Pyridoxal phosphate</keyword>
<evidence type="ECO:0000256" key="3">
    <source>
        <dbReference type="ARBA" id="ARBA00012239"/>
    </source>
</evidence>
<evidence type="ECO:0000259" key="11">
    <source>
        <dbReference type="Pfam" id="PF00266"/>
    </source>
</evidence>
<dbReference type="Proteomes" id="UP000236454">
    <property type="component" value="Unassembled WGS sequence"/>
</dbReference>
<evidence type="ECO:0000256" key="2">
    <source>
        <dbReference type="ARBA" id="ARBA00006490"/>
    </source>
</evidence>
<dbReference type="SUPFAM" id="SSF53383">
    <property type="entry name" value="PLP-dependent transferases"/>
    <property type="match status" value="1"/>
</dbReference>
<dbReference type="GO" id="GO:0051536">
    <property type="term" value="F:iron-sulfur cluster binding"/>
    <property type="evidence" value="ECO:0007669"/>
    <property type="project" value="UniProtKB-KW"/>
</dbReference>
<name>A0A1I6XY15_9FLAO</name>
<keyword evidence="8" id="KW-0411">Iron-sulfur</keyword>
<dbReference type="STRING" id="477690.SAMN05216474_0525"/>
<dbReference type="PANTHER" id="PTHR11601">
    <property type="entry name" value="CYSTEINE DESULFURYLASE FAMILY MEMBER"/>
    <property type="match status" value="1"/>
</dbReference>
<accession>A0A1I6XY15</accession>
<comment type="cofactor">
    <cofactor evidence="1 10">
        <name>pyridoxal 5'-phosphate</name>
        <dbReference type="ChEBI" id="CHEBI:597326"/>
    </cofactor>
</comment>
<dbReference type="InterPro" id="IPR016454">
    <property type="entry name" value="Cysteine_dSase"/>
</dbReference>
<protein>
    <recommendedName>
        <fullName evidence="3">cysteine desulfurase</fullName>
        <ecNumber evidence="3">2.8.1.7</ecNumber>
    </recommendedName>
</protein>
<evidence type="ECO:0000256" key="9">
    <source>
        <dbReference type="ARBA" id="ARBA00050776"/>
    </source>
</evidence>
<dbReference type="RefSeq" id="WP_090246012.1">
    <property type="nucleotide sequence ID" value="NZ_FPAS01000001.1"/>
</dbReference>
<dbReference type="InterPro" id="IPR015421">
    <property type="entry name" value="PyrdxlP-dep_Trfase_major"/>
</dbReference>
<evidence type="ECO:0000313" key="13">
    <source>
        <dbReference type="Proteomes" id="UP000236454"/>
    </source>
</evidence>
<evidence type="ECO:0000256" key="8">
    <source>
        <dbReference type="ARBA" id="ARBA00023014"/>
    </source>
</evidence>
<dbReference type="InterPro" id="IPR000192">
    <property type="entry name" value="Aminotrans_V_dom"/>
</dbReference>
<gene>
    <name evidence="12" type="ORF">SAMN05216474_0525</name>
</gene>
<dbReference type="GO" id="GO:0031071">
    <property type="term" value="F:cysteine desulfurase activity"/>
    <property type="evidence" value="ECO:0007669"/>
    <property type="project" value="UniProtKB-EC"/>
</dbReference>
<keyword evidence="7" id="KW-0408">Iron</keyword>
<proteinExistence type="inferred from homology"/>
<dbReference type="PROSITE" id="PS00595">
    <property type="entry name" value="AA_TRANSFER_CLASS_5"/>
    <property type="match status" value="1"/>
</dbReference>
<dbReference type="Gene3D" id="3.40.640.10">
    <property type="entry name" value="Type I PLP-dependent aspartate aminotransferase-like (Major domain)"/>
    <property type="match status" value="1"/>
</dbReference>
<dbReference type="InterPro" id="IPR015422">
    <property type="entry name" value="PyrdxlP-dep_Trfase_small"/>
</dbReference>
<reference evidence="12 13" key="1">
    <citation type="submission" date="2016-10" db="EMBL/GenBank/DDBJ databases">
        <authorList>
            <person name="de Groot N.N."/>
        </authorList>
    </citation>
    <scope>NUCLEOTIDE SEQUENCE [LARGE SCALE GENOMIC DNA]</scope>
    <source>
        <strain evidence="12 13">CGMCC 1.7005</strain>
    </source>
</reference>
<dbReference type="Gene3D" id="1.10.260.50">
    <property type="match status" value="1"/>
</dbReference>
<keyword evidence="5" id="KW-0479">Metal-binding</keyword>
<dbReference type="EMBL" id="FPAS01000001">
    <property type="protein sequence ID" value="SFT43096.1"/>
    <property type="molecule type" value="Genomic_DNA"/>
</dbReference>
<dbReference type="GO" id="GO:0046872">
    <property type="term" value="F:metal ion binding"/>
    <property type="evidence" value="ECO:0007669"/>
    <property type="project" value="UniProtKB-KW"/>
</dbReference>
<evidence type="ECO:0000256" key="1">
    <source>
        <dbReference type="ARBA" id="ARBA00001933"/>
    </source>
</evidence>
<sequence>MRVYLDNAATTPIDPEVVETMIPYLQDGFGNPSSTHYYGRQAKAAIETSRRTVAKIINCLPSEIIFTSGGTEADNMAINIAVKELGCKTIITSPIEHHAVGHTVENICEEKNIEFKLVKFDEKGHVDLAHLEELLANAQGPAFVSLMHGNNEVGNLLPLKKVSEMCRRHGAYFHSDTVQTMSHYKFDMQELDIDFITCAAHKFHGPKGIGFLYIKKDIKIGNLIFGGGQERGFRGGTENLYGIVGLAKAMEIADRHLEQHQIHVQALKSYMIEQLQNRFEDIKFHGDVTPEKSLYTVLNVCFPNTEKSNMLLFTLDLKGIACSGGSACSSGSVNASHVLQGIKADISRPNARFSFSRFTTKEEIDYALEVLVEVFEHNLKSTPVA</sequence>
<dbReference type="OrthoDB" id="9808002at2"/>
<dbReference type="EC" id="2.8.1.7" evidence="3"/>
<feature type="domain" description="Aminotransferase class V" evidence="11">
    <location>
        <begin position="3"/>
        <end position="366"/>
    </location>
</feature>
<dbReference type="PIRSF" id="PIRSF005572">
    <property type="entry name" value="NifS"/>
    <property type="match status" value="1"/>
</dbReference>
<dbReference type="Gene3D" id="3.90.1150.10">
    <property type="entry name" value="Aspartate Aminotransferase, domain 1"/>
    <property type="match status" value="1"/>
</dbReference>
<evidence type="ECO:0000256" key="6">
    <source>
        <dbReference type="ARBA" id="ARBA00022898"/>
    </source>
</evidence>
<dbReference type="InterPro" id="IPR020578">
    <property type="entry name" value="Aminotrans_V_PyrdxlP_BS"/>
</dbReference>
<evidence type="ECO:0000256" key="4">
    <source>
        <dbReference type="ARBA" id="ARBA00022679"/>
    </source>
</evidence>
<evidence type="ECO:0000313" key="12">
    <source>
        <dbReference type="EMBL" id="SFT43096.1"/>
    </source>
</evidence>
<evidence type="ECO:0000256" key="10">
    <source>
        <dbReference type="RuleBase" id="RU004504"/>
    </source>
</evidence>
<evidence type="ECO:0000256" key="5">
    <source>
        <dbReference type="ARBA" id="ARBA00022723"/>
    </source>
</evidence>